<evidence type="ECO:0000313" key="2">
    <source>
        <dbReference type="EMBL" id="MFD1928022.1"/>
    </source>
</evidence>
<name>A0ABW4SEU5_9BACL</name>
<dbReference type="InterPro" id="IPR006076">
    <property type="entry name" value="FAD-dep_OxRdtase"/>
</dbReference>
<dbReference type="Pfam" id="PF01266">
    <property type="entry name" value="DAO"/>
    <property type="match status" value="1"/>
</dbReference>
<evidence type="ECO:0000313" key="3">
    <source>
        <dbReference type="Proteomes" id="UP001597218"/>
    </source>
</evidence>
<dbReference type="PANTHER" id="PTHR13847">
    <property type="entry name" value="SARCOSINE DEHYDROGENASE-RELATED"/>
    <property type="match status" value="1"/>
</dbReference>
<reference evidence="3" key="1">
    <citation type="journal article" date="2019" name="Int. J. Syst. Evol. Microbiol.">
        <title>The Global Catalogue of Microorganisms (GCM) 10K type strain sequencing project: providing services to taxonomists for standard genome sequencing and annotation.</title>
        <authorList>
            <consortium name="The Broad Institute Genomics Platform"/>
            <consortium name="The Broad Institute Genome Sequencing Center for Infectious Disease"/>
            <person name="Wu L."/>
            <person name="Ma J."/>
        </authorList>
    </citation>
    <scope>NUCLEOTIDE SEQUENCE [LARGE SCALE GENOMIC DNA]</scope>
    <source>
        <strain evidence="3">CGMCC 4.7177</strain>
    </source>
</reference>
<dbReference type="Gene3D" id="3.50.50.60">
    <property type="entry name" value="FAD/NAD(P)-binding domain"/>
    <property type="match status" value="1"/>
</dbReference>
<evidence type="ECO:0000259" key="1">
    <source>
        <dbReference type="Pfam" id="PF01266"/>
    </source>
</evidence>
<dbReference type="InterPro" id="IPR036188">
    <property type="entry name" value="FAD/NAD-bd_sf"/>
</dbReference>
<dbReference type="GO" id="GO:0016491">
    <property type="term" value="F:oxidoreductase activity"/>
    <property type="evidence" value="ECO:0007669"/>
    <property type="project" value="UniProtKB-KW"/>
</dbReference>
<comment type="caution">
    <text evidence="2">The sequence shown here is derived from an EMBL/GenBank/DDBJ whole genome shotgun (WGS) entry which is preliminary data.</text>
</comment>
<sequence length="403" mass="45905">MKLHSGDLYWNKTMDANSKFDKITKSFHTEILIVGGGMSAALTAHVLAANGMEVTVVERHRIGEGSSAANTGLLQYTSDKMLSDFVDDIGEEQAVLFYKMCLNAMKHLDSINAQLSDDTEYINKDSIYYASSDEDVQKLKVEFEYLKKYQFPVEFLTNEELIKRYSIDKPCAIKTCGDAEVNPFKFIQALTQMNDELGVRYYEHTEIDLDNLIENKVFTIDGHSITCEHLILTTGYVKQYPAIHNKSKINRTYAFCSKPLSSSPWKDEVMIWETKNPYLYFRTTKDHRIIAGGLDEEIDYVEENQNFILAKANDIKNQIQSIFPEIDIEISYAWNALFGSSVDGLPFIGRDPQMKSVYYLLGYEGNGTCYSMAGALILNDLINNKKNPYEDIVKVNRKKGVQN</sequence>
<dbReference type="Proteomes" id="UP001597218">
    <property type="component" value="Unassembled WGS sequence"/>
</dbReference>
<dbReference type="PANTHER" id="PTHR13847:SF201">
    <property type="entry name" value="PUTATIBE OXIDOREDUCTASE"/>
    <property type="match status" value="1"/>
</dbReference>
<dbReference type="EC" id="1.-.-.-" evidence="2"/>
<feature type="domain" description="FAD dependent oxidoreductase" evidence="1">
    <location>
        <begin position="31"/>
        <end position="380"/>
    </location>
</feature>
<dbReference type="Gene3D" id="3.30.9.10">
    <property type="entry name" value="D-Amino Acid Oxidase, subunit A, domain 2"/>
    <property type="match status" value="1"/>
</dbReference>
<dbReference type="EMBL" id="JBHUGI010000024">
    <property type="protein sequence ID" value="MFD1928022.1"/>
    <property type="molecule type" value="Genomic_DNA"/>
</dbReference>
<proteinExistence type="predicted"/>
<keyword evidence="3" id="KW-1185">Reference proteome</keyword>
<dbReference type="RefSeq" id="WP_381537006.1">
    <property type="nucleotide sequence ID" value="NZ_JBHUGI010000024.1"/>
</dbReference>
<dbReference type="SUPFAM" id="SSF51905">
    <property type="entry name" value="FAD/NAD(P)-binding domain"/>
    <property type="match status" value="1"/>
</dbReference>
<protein>
    <submittedName>
        <fullName evidence="2">NAD(P)/FAD-dependent oxidoreductase</fullName>
        <ecNumber evidence="2">1.-.-.-</ecNumber>
    </submittedName>
</protein>
<gene>
    <name evidence="2" type="ORF">ACFSFY_08125</name>
</gene>
<accession>A0ABW4SEU5</accession>
<organism evidence="2 3">
    <name type="scientific">Sporosarcina siberiensis</name>
    <dbReference type="NCBI Taxonomy" id="1365606"/>
    <lineage>
        <taxon>Bacteria</taxon>
        <taxon>Bacillati</taxon>
        <taxon>Bacillota</taxon>
        <taxon>Bacilli</taxon>
        <taxon>Bacillales</taxon>
        <taxon>Caryophanaceae</taxon>
        <taxon>Sporosarcina</taxon>
    </lineage>
</organism>
<keyword evidence="2" id="KW-0560">Oxidoreductase</keyword>